<comment type="caution">
    <text evidence="2">The sequence shown here is derived from an EMBL/GenBank/DDBJ whole genome shotgun (WGS) entry which is preliminary data.</text>
</comment>
<dbReference type="RefSeq" id="WP_264489793.1">
    <property type="nucleotide sequence ID" value="NZ_JAPDDT010000016.1"/>
</dbReference>
<dbReference type="EMBL" id="JAPDDT010000016">
    <property type="protein sequence ID" value="MCW1925686.1"/>
    <property type="molecule type" value="Genomic_DNA"/>
</dbReference>
<evidence type="ECO:0000256" key="1">
    <source>
        <dbReference type="SAM" id="SignalP"/>
    </source>
</evidence>
<name>A0ABT3GQ95_9BACT</name>
<evidence type="ECO:0000313" key="3">
    <source>
        <dbReference type="Proteomes" id="UP001320876"/>
    </source>
</evidence>
<evidence type="ECO:0000313" key="2">
    <source>
        <dbReference type="EMBL" id="MCW1925686.1"/>
    </source>
</evidence>
<feature type="signal peptide" evidence="1">
    <location>
        <begin position="1"/>
        <end position="19"/>
    </location>
</feature>
<dbReference type="Proteomes" id="UP001320876">
    <property type="component" value="Unassembled WGS sequence"/>
</dbReference>
<organism evidence="2 3">
    <name type="scientific">Luteolibacter arcticus</name>
    <dbReference type="NCBI Taxonomy" id="1581411"/>
    <lineage>
        <taxon>Bacteria</taxon>
        <taxon>Pseudomonadati</taxon>
        <taxon>Verrucomicrobiota</taxon>
        <taxon>Verrucomicrobiia</taxon>
        <taxon>Verrucomicrobiales</taxon>
        <taxon>Verrucomicrobiaceae</taxon>
        <taxon>Luteolibacter</taxon>
    </lineage>
</organism>
<reference evidence="2 3" key="1">
    <citation type="submission" date="2022-10" db="EMBL/GenBank/DDBJ databases">
        <title>Luteolibacter arcticus strain CCTCC AB 2014275, whole genome shotgun sequencing project.</title>
        <authorList>
            <person name="Zhao G."/>
            <person name="Shen L."/>
        </authorList>
    </citation>
    <scope>NUCLEOTIDE SEQUENCE [LARGE SCALE GENOMIC DNA]</scope>
    <source>
        <strain evidence="2 3">CCTCC AB 2014275</strain>
    </source>
</reference>
<feature type="chain" id="PRO_5045685823" evidence="1">
    <location>
        <begin position="20"/>
        <end position="251"/>
    </location>
</feature>
<gene>
    <name evidence="2" type="ORF">OKA05_24220</name>
</gene>
<accession>A0ABT3GQ95</accession>
<sequence length="251" mass="25938">MKKTILLLICAGTCLTAHSAVITFSSQTFRQTNESTPADTTWVTTAGTLYGAKNIGGVTTTVNGVTFTGVSGSSVNGGNGALSQPNVAWSIAVGSSFFSEGGGNSANNFLDSGGYNSGAQALQFSSLTVGNTYAVDMVFADTRAALNGRYVNVSGTVVSGVTLTDYGIGITNQQYAFGTGDAGFLVIKATFVADTVTQDFSIRGFNANATNSGGQLNAFQIRNLGVVPEPCTSLLGGFGMLALLQRRRRDR</sequence>
<keyword evidence="1" id="KW-0732">Signal</keyword>
<proteinExistence type="predicted"/>
<protein>
    <submittedName>
        <fullName evidence="2">PEP-CTERM sorting domain-containing protein</fullName>
    </submittedName>
</protein>
<keyword evidence="3" id="KW-1185">Reference proteome</keyword>